<keyword evidence="4" id="KW-0052">Apoplast</keyword>
<comment type="subunit">
    <text evidence="2 4">Homodimer.</text>
</comment>
<evidence type="ECO:0000256" key="1">
    <source>
        <dbReference type="ARBA" id="ARBA00010746"/>
    </source>
</evidence>
<keyword evidence="6" id="KW-1185">Reference proteome</keyword>
<reference evidence="5 6" key="1">
    <citation type="submission" date="2024-01" db="EMBL/GenBank/DDBJ databases">
        <title>A telomere-to-telomere, gap-free genome of sweet tea (Lithocarpus litseifolius).</title>
        <authorList>
            <person name="Zhou J."/>
        </authorList>
    </citation>
    <scope>NUCLEOTIDE SEQUENCE [LARGE SCALE GENOMIC DNA]</scope>
    <source>
        <strain evidence="5">Zhou-2022a</strain>
        <tissue evidence="5">Leaf</tissue>
    </source>
</reference>
<evidence type="ECO:0000256" key="2">
    <source>
        <dbReference type="ARBA" id="ARBA00011738"/>
    </source>
</evidence>
<protein>
    <recommendedName>
        <fullName evidence="4">Dirigent protein</fullName>
    </recommendedName>
</protein>
<sequence>MIRPELEQSGEISLRFGLISSICRDLSEIRPDLAEIGLISSRSAEISSRSGQVSPNPAAFGKIRRHWKTKTPVFSRNLSPSSLGLKREKLSHLHFYFHDILSGPKPTSVRVAQAAMTNTSSTLFGAVSVIDDALTMLPDNSSKVVGRAQGIYASASQSEVGLLMVLNFAFIEGEYNGSTLSVLGRNTIFSTVRELPIVGGSGVFRFARGYAHAKTYYFDTKTLDAIVEYNVYVLHY</sequence>
<evidence type="ECO:0000313" key="5">
    <source>
        <dbReference type="EMBL" id="KAK9986599.1"/>
    </source>
</evidence>
<evidence type="ECO:0000256" key="4">
    <source>
        <dbReference type="RuleBase" id="RU363099"/>
    </source>
</evidence>
<accession>A0AAW2BP48</accession>
<name>A0AAW2BP48_9ROSI</name>
<keyword evidence="3 4" id="KW-0964">Secreted</keyword>
<proteinExistence type="inferred from homology"/>
<comment type="caution">
    <text evidence="5">The sequence shown here is derived from an EMBL/GenBank/DDBJ whole genome shotgun (WGS) entry which is preliminary data.</text>
</comment>
<gene>
    <name evidence="5" type="ORF">SO802_031550</name>
</gene>
<dbReference type="Pfam" id="PF03018">
    <property type="entry name" value="Dirigent"/>
    <property type="match status" value="1"/>
</dbReference>
<dbReference type="EMBL" id="JAZDWU010000011">
    <property type="protein sequence ID" value="KAK9986599.1"/>
    <property type="molecule type" value="Genomic_DNA"/>
</dbReference>
<comment type="similarity">
    <text evidence="1 4">Belongs to the plant dirigent protein family.</text>
</comment>
<dbReference type="InterPro" id="IPR004265">
    <property type="entry name" value="Dirigent"/>
</dbReference>
<dbReference type="InterPro" id="IPR044859">
    <property type="entry name" value="Allene_oxi_cyc_Dirigent"/>
</dbReference>
<organism evidence="5 6">
    <name type="scientific">Lithocarpus litseifolius</name>
    <dbReference type="NCBI Taxonomy" id="425828"/>
    <lineage>
        <taxon>Eukaryota</taxon>
        <taxon>Viridiplantae</taxon>
        <taxon>Streptophyta</taxon>
        <taxon>Embryophyta</taxon>
        <taxon>Tracheophyta</taxon>
        <taxon>Spermatophyta</taxon>
        <taxon>Magnoliopsida</taxon>
        <taxon>eudicotyledons</taxon>
        <taxon>Gunneridae</taxon>
        <taxon>Pentapetalae</taxon>
        <taxon>rosids</taxon>
        <taxon>fabids</taxon>
        <taxon>Fagales</taxon>
        <taxon>Fagaceae</taxon>
        <taxon>Lithocarpus</taxon>
    </lineage>
</organism>
<evidence type="ECO:0000313" key="6">
    <source>
        <dbReference type="Proteomes" id="UP001459277"/>
    </source>
</evidence>
<dbReference type="Proteomes" id="UP001459277">
    <property type="component" value="Unassembled WGS sequence"/>
</dbReference>
<dbReference type="PANTHER" id="PTHR21495">
    <property type="entry name" value="NUCLEOPORIN-RELATED"/>
    <property type="match status" value="1"/>
</dbReference>
<dbReference type="AlphaFoldDB" id="A0AAW2BP48"/>
<dbReference type="GO" id="GO:0048046">
    <property type="term" value="C:apoplast"/>
    <property type="evidence" value="ECO:0007669"/>
    <property type="project" value="UniProtKB-SubCell"/>
</dbReference>
<evidence type="ECO:0000256" key="3">
    <source>
        <dbReference type="ARBA" id="ARBA00022525"/>
    </source>
</evidence>
<dbReference type="GO" id="GO:0009699">
    <property type="term" value="P:phenylpropanoid biosynthetic process"/>
    <property type="evidence" value="ECO:0007669"/>
    <property type="project" value="UniProtKB-ARBA"/>
</dbReference>
<comment type="subcellular location">
    <subcellularLocation>
        <location evidence="4">Secreted</location>
        <location evidence="4">Extracellular space</location>
        <location evidence="4">Apoplast</location>
    </subcellularLocation>
</comment>
<comment type="function">
    <text evidence="4">Dirigent proteins impart stereoselectivity on the phenoxy radical-coupling reaction, yielding optically active lignans from two molecules of coniferyl alcohol in the biosynthesis of lignans, flavonolignans, and alkaloids and thus plays a central role in plant secondary metabolism.</text>
</comment>
<dbReference type="Gene3D" id="2.40.480.10">
    <property type="entry name" value="Allene oxide cyclase-like"/>
    <property type="match status" value="1"/>
</dbReference>